<keyword evidence="8" id="KW-0723">Serine/threonine-protein kinase</keyword>
<keyword evidence="15" id="KW-0472">Membrane</keyword>
<organism evidence="22 23">
    <name type="scientific">Cutaneotrichosporon spelunceum</name>
    <dbReference type="NCBI Taxonomy" id="1672016"/>
    <lineage>
        <taxon>Eukaryota</taxon>
        <taxon>Fungi</taxon>
        <taxon>Dikarya</taxon>
        <taxon>Basidiomycota</taxon>
        <taxon>Agaricomycotina</taxon>
        <taxon>Tremellomycetes</taxon>
        <taxon>Trichosporonales</taxon>
        <taxon>Trichosporonaceae</taxon>
        <taxon>Cutaneotrichosporon</taxon>
    </lineage>
</organism>
<dbReference type="PROSITE" id="PS50011">
    <property type="entry name" value="PROTEIN_KINASE_DOM"/>
    <property type="match status" value="1"/>
</dbReference>
<dbReference type="PANTHER" id="PTHR24348">
    <property type="entry name" value="SERINE/THREONINE-PROTEIN KINASE UNC-51-RELATED"/>
    <property type="match status" value="1"/>
</dbReference>
<gene>
    <name evidence="22" type="primary">ATG1</name>
    <name evidence="22" type="ORF">CspeluHIS016_0301050</name>
</gene>
<feature type="region of interest" description="Disordered" evidence="20">
    <location>
        <begin position="289"/>
        <end position="308"/>
    </location>
</feature>
<feature type="binding site" evidence="19">
    <location>
        <position position="56"/>
    </location>
    <ligand>
        <name>ATP</name>
        <dbReference type="ChEBI" id="CHEBI:30616"/>
    </ligand>
</feature>
<dbReference type="InterPro" id="IPR045269">
    <property type="entry name" value="Atg1-like"/>
</dbReference>
<feature type="compositionally biased region" description="Polar residues" evidence="20">
    <location>
        <begin position="618"/>
        <end position="629"/>
    </location>
</feature>
<accession>A0AAD3TSV2</accession>
<reference evidence="22" key="2">
    <citation type="submission" date="2023-06" db="EMBL/GenBank/DDBJ databases">
        <authorList>
            <person name="Kobayashi Y."/>
            <person name="Kayamori A."/>
            <person name="Aoki K."/>
            <person name="Shiwa Y."/>
            <person name="Fujita N."/>
            <person name="Sugita T."/>
            <person name="Iwasaki W."/>
            <person name="Tanaka N."/>
            <person name="Takashima M."/>
        </authorList>
    </citation>
    <scope>NUCLEOTIDE SEQUENCE</scope>
    <source>
        <strain evidence="22">HIS016</strain>
    </source>
</reference>
<dbReference type="InterPro" id="IPR017441">
    <property type="entry name" value="Protein_kinase_ATP_BS"/>
</dbReference>
<keyword evidence="14" id="KW-0072">Autophagy</keyword>
<evidence type="ECO:0000256" key="19">
    <source>
        <dbReference type="PROSITE-ProRule" id="PRU10141"/>
    </source>
</evidence>
<proteinExistence type="predicted"/>
<dbReference type="GO" id="GO:0042594">
    <property type="term" value="P:response to starvation"/>
    <property type="evidence" value="ECO:0007669"/>
    <property type="project" value="TreeGrafter"/>
</dbReference>
<dbReference type="InterPro" id="IPR008271">
    <property type="entry name" value="Ser/Thr_kinase_AS"/>
</dbReference>
<dbReference type="InterPro" id="IPR011009">
    <property type="entry name" value="Kinase-like_dom_sf"/>
</dbReference>
<dbReference type="GO" id="GO:0000422">
    <property type="term" value="P:autophagy of mitochondrion"/>
    <property type="evidence" value="ECO:0007669"/>
    <property type="project" value="TreeGrafter"/>
</dbReference>
<dbReference type="PROSITE" id="PS00108">
    <property type="entry name" value="PROTEIN_KINASE_ST"/>
    <property type="match status" value="1"/>
</dbReference>
<comment type="catalytic activity">
    <reaction evidence="17">
        <text>L-threonyl-[protein] + ATP = O-phospho-L-threonyl-[protein] + ADP + H(+)</text>
        <dbReference type="Rhea" id="RHEA:46608"/>
        <dbReference type="Rhea" id="RHEA-COMP:11060"/>
        <dbReference type="Rhea" id="RHEA-COMP:11605"/>
        <dbReference type="ChEBI" id="CHEBI:15378"/>
        <dbReference type="ChEBI" id="CHEBI:30013"/>
        <dbReference type="ChEBI" id="CHEBI:30616"/>
        <dbReference type="ChEBI" id="CHEBI:61977"/>
        <dbReference type="ChEBI" id="CHEBI:456216"/>
        <dbReference type="EC" id="2.7.11.1"/>
    </reaction>
</comment>
<dbReference type="GO" id="GO:0005776">
    <property type="term" value="C:autophagosome"/>
    <property type="evidence" value="ECO:0007669"/>
    <property type="project" value="TreeGrafter"/>
</dbReference>
<dbReference type="Gene3D" id="3.30.200.20">
    <property type="entry name" value="Phosphorylase Kinase, domain 1"/>
    <property type="match status" value="1"/>
</dbReference>
<protein>
    <recommendedName>
        <fullName evidence="4">Serine/threonine-protein kinase ATG1</fullName>
        <ecNumber evidence="3">2.7.11.1</ecNumber>
    </recommendedName>
    <alternativeName>
        <fullName evidence="16">Autophagy-related protein 1</fullName>
    </alternativeName>
    <alternativeName>
        <fullName evidence="5">Serine/threonine-protein kinase atg1</fullName>
    </alternativeName>
</protein>
<dbReference type="GO" id="GO:0034727">
    <property type="term" value="P:piecemeal microautophagy of the nucleus"/>
    <property type="evidence" value="ECO:0007669"/>
    <property type="project" value="TreeGrafter"/>
</dbReference>
<feature type="compositionally biased region" description="Polar residues" evidence="20">
    <location>
        <begin position="467"/>
        <end position="495"/>
    </location>
</feature>
<dbReference type="Proteomes" id="UP001222932">
    <property type="component" value="Unassembled WGS sequence"/>
</dbReference>
<reference evidence="22" key="1">
    <citation type="journal article" date="2023" name="BMC Genomics">
        <title>Chromosome-level genome assemblies of Cutaneotrichosporon spp. (Trichosporonales, Basidiomycota) reveal imbalanced evolution between nucleotide sequences and chromosome synteny.</title>
        <authorList>
            <person name="Kobayashi Y."/>
            <person name="Kayamori A."/>
            <person name="Aoki K."/>
            <person name="Shiwa Y."/>
            <person name="Matsutani M."/>
            <person name="Fujita N."/>
            <person name="Sugita T."/>
            <person name="Iwasaki W."/>
            <person name="Tanaka N."/>
            <person name="Takashima M."/>
        </authorList>
    </citation>
    <scope>NUCLEOTIDE SEQUENCE</scope>
    <source>
        <strain evidence="22">HIS016</strain>
    </source>
</reference>
<evidence type="ECO:0000256" key="14">
    <source>
        <dbReference type="ARBA" id="ARBA00023006"/>
    </source>
</evidence>
<evidence type="ECO:0000256" key="18">
    <source>
        <dbReference type="ARBA" id="ARBA00048679"/>
    </source>
</evidence>
<evidence type="ECO:0000313" key="22">
    <source>
        <dbReference type="EMBL" id="GMK56265.1"/>
    </source>
</evidence>
<feature type="domain" description="Protein kinase" evidence="21">
    <location>
        <begin position="27"/>
        <end position="347"/>
    </location>
</feature>
<dbReference type="CDD" id="cd14009">
    <property type="entry name" value="STKc_ATG1_ULK_like"/>
    <property type="match status" value="1"/>
</dbReference>
<dbReference type="GO" id="GO:0010506">
    <property type="term" value="P:regulation of autophagy"/>
    <property type="evidence" value="ECO:0007669"/>
    <property type="project" value="InterPro"/>
</dbReference>
<evidence type="ECO:0000256" key="12">
    <source>
        <dbReference type="ARBA" id="ARBA00022840"/>
    </source>
</evidence>
<dbReference type="Pfam" id="PF00069">
    <property type="entry name" value="Pkinase"/>
    <property type="match status" value="1"/>
</dbReference>
<evidence type="ECO:0000256" key="4">
    <source>
        <dbReference type="ARBA" id="ARBA00018572"/>
    </source>
</evidence>
<feature type="region of interest" description="Disordered" evidence="20">
    <location>
        <begin position="1"/>
        <end position="24"/>
    </location>
</feature>
<dbReference type="GO" id="GO:0061709">
    <property type="term" value="P:reticulophagy"/>
    <property type="evidence" value="ECO:0007669"/>
    <property type="project" value="TreeGrafter"/>
</dbReference>
<dbReference type="InterPro" id="IPR022708">
    <property type="entry name" value="Atg1-like_tMIT"/>
</dbReference>
<evidence type="ECO:0000256" key="10">
    <source>
        <dbReference type="ARBA" id="ARBA00022741"/>
    </source>
</evidence>
<dbReference type="InterPro" id="IPR048941">
    <property type="entry name" value="ATG1-like_MIT2"/>
</dbReference>
<dbReference type="EC" id="2.7.11.1" evidence="3"/>
<evidence type="ECO:0000256" key="15">
    <source>
        <dbReference type="ARBA" id="ARBA00023136"/>
    </source>
</evidence>
<dbReference type="Gene3D" id="1.10.510.10">
    <property type="entry name" value="Transferase(Phosphotransferase) domain 1"/>
    <property type="match status" value="1"/>
</dbReference>
<keyword evidence="9" id="KW-0808">Transferase</keyword>
<evidence type="ECO:0000256" key="13">
    <source>
        <dbReference type="ARBA" id="ARBA00022927"/>
    </source>
</evidence>
<dbReference type="SMART" id="SM00220">
    <property type="entry name" value="S_TKc"/>
    <property type="match status" value="1"/>
</dbReference>
<sequence>MSEGEAARKKQGDSHRHREHRERIGNYVVGQEIGRGSFATVYLGHRSKSKTPVAIKAVSRQKLTSKLLDNLESEINILKAINHRNVVALTDCFKNDTHIYLVMEYCSGNDLSIYLRQRGRIETLDFVPRIYESNMVASRGGKVFWPHPPSGGLDERVTRCFLGQLAEAVRFLRSQDLIHRDIKPQNLLLQPATPSQVAEGHPLGIPILKVADFGFARVLPTAAMAETLCGSPLYMAPEILRYEKYDAKADLWSVGAVLYEMAVGRSPFRAPNHVELLRRIEKGNDRIKFPDESSRAHQPLADGSDPPPIIPVSPDIKALIRGLLKQRPAERMGFDEFFNCGVWDGFLTESVGDVSTSIDVSTDSSVVVDFGMSDTRDPKSSSGSFGTAPLASPTPDSQNLVLKPNASADLSSRPSTSAPTPTPRSEPKYYVGDEPAEQSAEALPPSPVSPVSMGTPSRTTPRAIGSQAAQQNRIYSTKVPNSVSADDTSVVTPPTGTMAPRPLIGGSPLAATPPITMTGKDDGALGASDSVGHEYVVVEKRTVEINELADELEHHARRASNGALVRAPAGRPIAQFRTINSSPPPQAAIESASYSPPFAMGSTPPFAVAPTVRPTPIRTRQPSLPSTPTVFPPPGSYAMSAERSSPGSLPSSNALARVLTNTAVRLLNSTSHTAANVVARATGSSGKRWPQVERSGEIDPDENELLDFLEDTAHKAFVLYELGDLRLIQWSQTSRPPPPQSATMSTATITPHSPPSLNMPPFAVPAVGMSRRKSSASSTSSDLLVLRQAQEAAGDACALYFKSLAFVCAGHERFKRFWDVRKHRNMEYQTSDELNELVQWFRARFNEVYEKAEWAKARSAEQLPFVDRVVHDRARDISRQSAQAELHGDLTSAEEGYETAMWLLSTLLDDVMHDGVKLRDDDRAVYEHLINSIRQRLEGVRRKMDAARAC</sequence>
<evidence type="ECO:0000256" key="17">
    <source>
        <dbReference type="ARBA" id="ARBA00047899"/>
    </source>
</evidence>
<dbReference type="GO" id="GO:0015031">
    <property type="term" value="P:protein transport"/>
    <property type="evidence" value="ECO:0007669"/>
    <property type="project" value="UniProtKB-KW"/>
</dbReference>
<keyword evidence="7" id="KW-0963">Cytoplasm</keyword>
<evidence type="ECO:0000256" key="6">
    <source>
        <dbReference type="ARBA" id="ARBA00022448"/>
    </source>
</evidence>
<keyword evidence="13" id="KW-0653">Protein transport</keyword>
<feature type="region of interest" description="Disordered" evidence="20">
    <location>
        <begin position="733"/>
        <end position="757"/>
    </location>
</feature>
<dbReference type="PROSITE" id="PS00107">
    <property type="entry name" value="PROTEIN_KINASE_ATP"/>
    <property type="match status" value="1"/>
</dbReference>
<keyword evidence="23" id="KW-1185">Reference proteome</keyword>
<dbReference type="InterPro" id="IPR000719">
    <property type="entry name" value="Prot_kinase_dom"/>
</dbReference>
<evidence type="ECO:0000256" key="16">
    <source>
        <dbReference type="ARBA" id="ARBA00030237"/>
    </source>
</evidence>
<name>A0AAD3TSV2_9TREE</name>
<dbReference type="FunFam" id="3.30.200.20:FF:000399">
    <property type="entry name" value="Serine/threonine-protein kinase atg1"/>
    <property type="match status" value="1"/>
</dbReference>
<evidence type="ECO:0000259" key="21">
    <source>
        <dbReference type="PROSITE" id="PS50011"/>
    </source>
</evidence>
<dbReference type="AlphaFoldDB" id="A0AAD3TSV2"/>
<keyword evidence="11" id="KW-0418">Kinase</keyword>
<evidence type="ECO:0000256" key="1">
    <source>
        <dbReference type="ARBA" id="ARBA00004496"/>
    </source>
</evidence>
<dbReference type="GO" id="GO:0005829">
    <property type="term" value="C:cytosol"/>
    <property type="evidence" value="ECO:0007669"/>
    <property type="project" value="TreeGrafter"/>
</dbReference>
<evidence type="ECO:0000256" key="2">
    <source>
        <dbReference type="ARBA" id="ARBA00004623"/>
    </source>
</evidence>
<evidence type="ECO:0000256" key="3">
    <source>
        <dbReference type="ARBA" id="ARBA00012513"/>
    </source>
</evidence>
<dbReference type="GO" id="GO:0005524">
    <property type="term" value="F:ATP binding"/>
    <property type="evidence" value="ECO:0007669"/>
    <property type="project" value="UniProtKB-UniRule"/>
</dbReference>
<evidence type="ECO:0000256" key="20">
    <source>
        <dbReference type="SAM" id="MobiDB-lite"/>
    </source>
</evidence>
<dbReference type="GO" id="GO:0034045">
    <property type="term" value="C:phagophore assembly site membrane"/>
    <property type="evidence" value="ECO:0007669"/>
    <property type="project" value="UniProtKB-SubCell"/>
</dbReference>
<feature type="region of interest" description="Disordered" evidence="20">
    <location>
        <begin position="372"/>
        <end position="507"/>
    </location>
</feature>
<dbReference type="GO" id="GO:0000045">
    <property type="term" value="P:autophagosome assembly"/>
    <property type="evidence" value="ECO:0007669"/>
    <property type="project" value="TreeGrafter"/>
</dbReference>
<keyword evidence="12 19" id="KW-0067">ATP-binding</keyword>
<dbReference type="EMBL" id="BTCM01000003">
    <property type="protein sequence ID" value="GMK56265.1"/>
    <property type="molecule type" value="Genomic_DNA"/>
</dbReference>
<dbReference type="GO" id="GO:0004674">
    <property type="term" value="F:protein serine/threonine kinase activity"/>
    <property type="evidence" value="ECO:0007669"/>
    <property type="project" value="UniProtKB-KW"/>
</dbReference>
<feature type="compositionally biased region" description="Polar residues" evidence="20">
    <location>
        <begin position="741"/>
        <end position="751"/>
    </location>
</feature>
<evidence type="ECO:0000256" key="7">
    <source>
        <dbReference type="ARBA" id="ARBA00022490"/>
    </source>
</evidence>
<evidence type="ECO:0000256" key="8">
    <source>
        <dbReference type="ARBA" id="ARBA00022527"/>
    </source>
</evidence>
<comment type="subcellular location">
    <subcellularLocation>
        <location evidence="1">Cytoplasm</location>
    </subcellularLocation>
    <subcellularLocation>
        <location evidence="2">Preautophagosomal structure membrane</location>
        <topology evidence="2">Peripheral membrane protein</topology>
    </subcellularLocation>
</comment>
<dbReference type="Pfam" id="PF12063">
    <property type="entry name" value="ATG1-like_MIT1"/>
    <property type="match status" value="1"/>
</dbReference>
<keyword evidence="6" id="KW-0813">Transport</keyword>
<dbReference type="PANTHER" id="PTHR24348:SF22">
    <property type="entry name" value="NON-SPECIFIC SERINE_THREONINE PROTEIN KINASE"/>
    <property type="match status" value="1"/>
</dbReference>
<comment type="caution">
    <text evidence="22">The sequence shown here is derived from an EMBL/GenBank/DDBJ whole genome shotgun (WGS) entry which is preliminary data.</text>
</comment>
<dbReference type="SUPFAM" id="SSF56112">
    <property type="entry name" value="Protein kinase-like (PK-like)"/>
    <property type="match status" value="1"/>
</dbReference>
<comment type="catalytic activity">
    <reaction evidence="18">
        <text>L-seryl-[protein] + ATP = O-phospho-L-seryl-[protein] + ADP + H(+)</text>
        <dbReference type="Rhea" id="RHEA:17989"/>
        <dbReference type="Rhea" id="RHEA-COMP:9863"/>
        <dbReference type="Rhea" id="RHEA-COMP:11604"/>
        <dbReference type="ChEBI" id="CHEBI:15378"/>
        <dbReference type="ChEBI" id="CHEBI:29999"/>
        <dbReference type="ChEBI" id="CHEBI:30616"/>
        <dbReference type="ChEBI" id="CHEBI:83421"/>
        <dbReference type="ChEBI" id="CHEBI:456216"/>
        <dbReference type="EC" id="2.7.11.1"/>
    </reaction>
</comment>
<feature type="region of interest" description="Disordered" evidence="20">
    <location>
        <begin position="609"/>
        <end position="630"/>
    </location>
</feature>
<evidence type="ECO:0000313" key="23">
    <source>
        <dbReference type="Proteomes" id="UP001222932"/>
    </source>
</evidence>
<keyword evidence="10 19" id="KW-0547">Nucleotide-binding</keyword>
<dbReference type="Pfam" id="PF21127">
    <property type="entry name" value="ATG1-like_MIT2"/>
    <property type="match status" value="1"/>
</dbReference>
<evidence type="ECO:0000256" key="9">
    <source>
        <dbReference type="ARBA" id="ARBA00022679"/>
    </source>
</evidence>
<evidence type="ECO:0000256" key="5">
    <source>
        <dbReference type="ARBA" id="ARBA00019599"/>
    </source>
</evidence>
<evidence type="ECO:0000256" key="11">
    <source>
        <dbReference type="ARBA" id="ARBA00022777"/>
    </source>
</evidence>